<evidence type="ECO:0000313" key="2">
    <source>
        <dbReference type="Proteomes" id="UP001177260"/>
    </source>
</evidence>
<accession>A0ACC3AMN6</accession>
<protein>
    <submittedName>
        <fullName evidence="1">Uncharacterized protein</fullName>
    </submittedName>
</protein>
<gene>
    <name evidence="1" type="ORF">N8T08_002370</name>
</gene>
<dbReference type="Proteomes" id="UP001177260">
    <property type="component" value="Unassembled WGS sequence"/>
</dbReference>
<organism evidence="1 2">
    <name type="scientific">Aspergillus melleus</name>
    <dbReference type="NCBI Taxonomy" id="138277"/>
    <lineage>
        <taxon>Eukaryota</taxon>
        <taxon>Fungi</taxon>
        <taxon>Dikarya</taxon>
        <taxon>Ascomycota</taxon>
        <taxon>Pezizomycotina</taxon>
        <taxon>Eurotiomycetes</taxon>
        <taxon>Eurotiomycetidae</taxon>
        <taxon>Eurotiales</taxon>
        <taxon>Aspergillaceae</taxon>
        <taxon>Aspergillus</taxon>
        <taxon>Aspergillus subgen. Circumdati</taxon>
    </lineage>
</organism>
<reference evidence="1 2" key="1">
    <citation type="journal article" date="2023" name="ACS Omega">
        <title>Identification of the Neoaspergillic Acid Biosynthesis Gene Cluster by Establishing an In Vitro CRISPR-Ribonucleoprotein Genetic System in Aspergillus melleus.</title>
        <authorList>
            <person name="Yuan B."/>
            <person name="Grau M.F."/>
            <person name="Murata R.M."/>
            <person name="Torok T."/>
            <person name="Venkateswaran K."/>
            <person name="Stajich J.E."/>
            <person name="Wang C.C.C."/>
        </authorList>
    </citation>
    <scope>NUCLEOTIDE SEQUENCE [LARGE SCALE GENOMIC DNA]</scope>
    <source>
        <strain evidence="1 2">IMV 1140</strain>
    </source>
</reference>
<name>A0ACC3AMN6_9EURO</name>
<dbReference type="EMBL" id="JAOPJF010000140">
    <property type="protein sequence ID" value="KAK1138576.1"/>
    <property type="molecule type" value="Genomic_DNA"/>
</dbReference>
<proteinExistence type="predicted"/>
<sequence>MPRRCSRTRYNLSLDESHLLGVVGDTCIVGLTAHLSCRRFFELPLSEKLKIQHPPAPMPNRGYSYVGQENLGNEGDDLGRADTAQ</sequence>
<evidence type="ECO:0000313" key="1">
    <source>
        <dbReference type="EMBL" id="KAK1138576.1"/>
    </source>
</evidence>
<comment type="caution">
    <text evidence="1">The sequence shown here is derived from an EMBL/GenBank/DDBJ whole genome shotgun (WGS) entry which is preliminary data.</text>
</comment>
<keyword evidence="2" id="KW-1185">Reference proteome</keyword>